<evidence type="ECO:0000313" key="2">
    <source>
        <dbReference type="Proteomes" id="UP000469558"/>
    </source>
</evidence>
<dbReference type="Gene3D" id="3.40.30.10">
    <property type="entry name" value="Glutaredoxin"/>
    <property type="match status" value="1"/>
</dbReference>
<comment type="caution">
    <text evidence="1">The sequence shown here is derived from an EMBL/GenBank/DDBJ whole genome shotgun (WGS) entry which is preliminary data.</text>
</comment>
<dbReference type="SUPFAM" id="SSF52833">
    <property type="entry name" value="Thioredoxin-like"/>
    <property type="match status" value="1"/>
</dbReference>
<accession>A0A8T9C0Z3</accession>
<dbReference type="InterPro" id="IPR036249">
    <property type="entry name" value="Thioredoxin-like_sf"/>
</dbReference>
<reference evidence="1 2" key="1">
    <citation type="submission" date="2018-05" db="EMBL/GenBank/DDBJ databases">
        <title>Genome sequencing and assembly of the regulated plant pathogen Lachnellula willkommii and related sister species for the development of diagnostic species identification markers.</title>
        <authorList>
            <person name="Giroux E."/>
            <person name="Bilodeau G."/>
        </authorList>
    </citation>
    <scope>NUCLEOTIDE SEQUENCE [LARGE SCALE GENOMIC DNA]</scope>
    <source>
        <strain evidence="1 2">CBS 268.59</strain>
    </source>
</reference>
<dbReference type="AlphaFoldDB" id="A0A8T9C0Z3"/>
<keyword evidence="2" id="KW-1185">Reference proteome</keyword>
<name>A0A8T9C0Z3_9HELO</name>
<dbReference type="Proteomes" id="UP000469558">
    <property type="component" value="Unassembled WGS sequence"/>
</dbReference>
<evidence type="ECO:0008006" key="3">
    <source>
        <dbReference type="Google" id="ProtNLM"/>
    </source>
</evidence>
<proteinExistence type="predicted"/>
<gene>
    <name evidence="1" type="ORF">LSUE1_G007193</name>
</gene>
<organism evidence="1 2">
    <name type="scientific">Lachnellula suecica</name>
    <dbReference type="NCBI Taxonomy" id="602035"/>
    <lineage>
        <taxon>Eukaryota</taxon>
        <taxon>Fungi</taxon>
        <taxon>Dikarya</taxon>
        <taxon>Ascomycota</taxon>
        <taxon>Pezizomycotina</taxon>
        <taxon>Leotiomycetes</taxon>
        <taxon>Helotiales</taxon>
        <taxon>Lachnaceae</taxon>
        <taxon>Lachnellula</taxon>
    </lineage>
</organism>
<dbReference type="OrthoDB" id="407518at2759"/>
<evidence type="ECO:0000313" key="1">
    <source>
        <dbReference type="EMBL" id="TVY75612.1"/>
    </source>
</evidence>
<sequence>MDAQTPLDQFNALLSKSDFLFVVYFRGHWCPFCIAYLTQLSTLEKSITAAAGNTVIITAEPAIHLAETRSKTGYNGDAIVDETHVIRNHIKEKNWLDVAISDRKGYEHGLAQPAILVLRKDGTVLEKWAIVPSAMNLGGAKDRPDLVQVWENVQARLQGKQVVHASYKLQGFLGMVWGKIFG</sequence>
<dbReference type="EMBL" id="QGMK01001003">
    <property type="protein sequence ID" value="TVY75612.1"/>
    <property type="molecule type" value="Genomic_DNA"/>
</dbReference>
<protein>
    <recommendedName>
        <fullName evidence="3">Alkyl hydroperoxide reductase subunit C/ Thiol specific antioxidant domain-containing protein</fullName>
    </recommendedName>
</protein>